<dbReference type="OrthoDB" id="9802383at2"/>
<dbReference type="Gene3D" id="2.40.50.1020">
    <property type="entry name" value="LytTr DNA-binding domain"/>
    <property type="match status" value="1"/>
</dbReference>
<reference evidence="4 5" key="1">
    <citation type="submission" date="2016-09" db="EMBL/GenBank/DDBJ databases">
        <title>Pseudoalteromonas amylolytica sp. nov., isolated from the surface seawater.</title>
        <authorList>
            <person name="Wu Y.-H."/>
            <person name="Cheng H."/>
            <person name="Jin X.-B."/>
            <person name="Wang C.-S."/>
            <person name="Xu X.-W."/>
        </authorList>
    </citation>
    <scope>NUCLEOTIDE SEQUENCE [LARGE SCALE GENOMIC DNA]</scope>
    <source>
        <strain evidence="4 5">JW1</strain>
    </source>
</reference>
<keyword evidence="2" id="KW-1133">Transmembrane helix</keyword>
<dbReference type="PROSITE" id="PS50930">
    <property type="entry name" value="HTH_LYTTR"/>
    <property type="match status" value="1"/>
</dbReference>
<protein>
    <recommendedName>
        <fullName evidence="3">HTH LytTR-type domain-containing protein</fullName>
    </recommendedName>
</protein>
<keyword evidence="2" id="KW-0812">Transmembrane</keyword>
<evidence type="ECO:0000259" key="3">
    <source>
        <dbReference type="PROSITE" id="PS50930"/>
    </source>
</evidence>
<keyword evidence="1" id="KW-0902">Two-component regulatory system</keyword>
<dbReference type="PANTHER" id="PTHR37299:SF1">
    <property type="entry name" value="STAGE 0 SPORULATION PROTEIN A HOMOLOG"/>
    <property type="match status" value="1"/>
</dbReference>
<dbReference type="SMART" id="SM00850">
    <property type="entry name" value="LytTR"/>
    <property type="match status" value="1"/>
</dbReference>
<dbReference type="STRING" id="1859457.BET10_20400"/>
<evidence type="ECO:0000256" key="1">
    <source>
        <dbReference type="ARBA" id="ARBA00023012"/>
    </source>
</evidence>
<evidence type="ECO:0000313" key="5">
    <source>
        <dbReference type="Proteomes" id="UP000179786"/>
    </source>
</evidence>
<dbReference type="InterPro" id="IPR046947">
    <property type="entry name" value="LytR-like"/>
</dbReference>
<evidence type="ECO:0000313" key="4">
    <source>
        <dbReference type="EMBL" id="OHU87306.1"/>
    </source>
</evidence>
<comment type="caution">
    <text evidence="4">The sequence shown here is derived from an EMBL/GenBank/DDBJ whole genome shotgun (WGS) entry which is preliminary data.</text>
</comment>
<dbReference type="GO" id="GO:0003677">
    <property type="term" value="F:DNA binding"/>
    <property type="evidence" value="ECO:0007669"/>
    <property type="project" value="InterPro"/>
</dbReference>
<evidence type="ECO:0000256" key="2">
    <source>
        <dbReference type="SAM" id="Phobius"/>
    </source>
</evidence>
<name>A0A1S1MTS4_9GAMM</name>
<feature type="transmembrane region" description="Helical" evidence="2">
    <location>
        <begin position="114"/>
        <end position="133"/>
    </location>
</feature>
<dbReference type="EMBL" id="MKJU01000032">
    <property type="protein sequence ID" value="OHU87306.1"/>
    <property type="molecule type" value="Genomic_DNA"/>
</dbReference>
<keyword evidence="5" id="KW-1185">Reference proteome</keyword>
<dbReference type="Pfam" id="PF04397">
    <property type="entry name" value="LytTR"/>
    <property type="match status" value="1"/>
</dbReference>
<dbReference type="InterPro" id="IPR007492">
    <property type="entry name" value="LytTR_DNA-bd_dom"/>
</dbReference>
<dbReference type="PANTHER" id="PTHR37299">
    <property type="entry name" value="TRANSCRIPTIONAL REGULATOR-RELATED"/>
    <property type="match status" value="1"/>
</dbReference>
<feature type="domain" description="HTH LytTR-type" evidence="3">
    <location>
        <begin position="181"/>
        <end position="270"/>
    </location>
</feature>
<keyword evidence="2" id="KW-0472">Membrane</keyword>
<sequence length="270" mass="31176">MDTLLKNQFYKLKDYQIMLIGWALILTVVCLNCTVHSLLIAKERVDIASSIVWSLQKFGVWLVMTPALCNAFNNARFTSQFNKYSVVGLYAIGFALAVNTVLDITLEKISWQESLFYQWHHHVIAYITIILVWQLKHTIFERNTEQHSELENTTAQPENEQLIEHEHDTLTIDDKHITLMDILFVKAAGNYIEVVTHSKTHLLRSTMKELETLLPTEQFFRCHRSYFVNLIHAKTVINERSGHGQIQLTTAQQVPVSKGKRKHAHALVSH</sequence>
<accession>A0A1S1MTS4</accession>
<feature type="transmembrane region" description="Helical" evidence="2">
    <location>
        <begin position="84"/>
        <end position="102"/>
    </location>
</feature>
<proteinExistence type="predicted"/>
<dbReference type="Proteomes" id="UP000179786">
    <property type="component" value="Unassembled WGS sequence"/>
</dbReference>
<gene>
    <name evidence="4" type="ORF">BET10_20400</name>
</gene>
<organism evidence="4 5">
    <name type="scientific">Pseudoalteromonas amylolytica</name>
    <dbReference type="NCBI Taxonomy" id="1859457"/>
    <lineage>
        <taxon>Bacteria</taxon>
        <taxon>Pseudomonadati</taxon>
        <taxon>Pseudomonadota</taxon>
        <taxon>Gammaproteobacteria</taxon>
        <taxon>Alteromonadales</taxon>
        <taxon>Pseudoalteromonadaceae</taxon>
        <taxon>Pseudoalteromonas</taxon>
    </lineage>
</organism>
<dbReference type="GO" id="GO:0000156">
    <property type="term" value="F:phosphorelay response regulator activity"/>
    <property type="evidence" value="ECO:0007669"/>
    <property type="project" value="InterPro"/>
</dbReference>
<dbReference type="AlphaFoldDB" id="A0A1S1MTS4"/>
<feature type="transmembrane region" description="Helical" evidence="2">
    <location>
        <begin position="20"/>
        <end position="39"/>
    </location>
</feature>
<feature type="transmembrane region" description="Helical" evidence="2">
    <location>
        <begin position="51"/>
        <end position="72"/>
    </location>
</feature>
<dbReference type="RefSeq" id="WP_070987222.1">
    <property type="nucleotide sequence ID" value="NZ_MKJU01000032.1"/>
</dbReference>